<feature type="transmembrane region" description="Helical" evidence="1">
    <location>
        <begin position="87"/>
        <end position="114"/>
    </location>
</feature>
<keyword evidence="3" id="KW-1185">Reference proteome</keyword>
<dbReference type="OrthoDB" id="3018336at2759"/>
<sequence>MSFARPDFWIPRITSYAFAVVDLGRVDSDVRQMPDSLDYVTSIFVVVGLLVVQCFLLTKLTAQGRRWYLSKKKESGGPSLTTRDKHILSAVAASSALGALNILTCILLCANFMMRTWAVGFVTPGNEVVYDGSPDGPMIDCWMGLKDHCISLGIQFSKNVERLEITTAFMMQLLMLISAGLLVHRGGLLKPKTWFHVLPALPFLVLIGSTIAGMWAVYYVPTDYPARPGKWFSYHYHGSDPHMRKQIDVAEITPTISTAALVFLNLIFTVSVLVGKGLVHGRTLSTIVESSLPSLVVGLSLFFIPVYRQVGGTFFYMRMARYTLRTMWAALLIVTPQIIFLEEIRVRDHAGQPAEERTVIENEGKSFDIERKVTLNEV</sequence>
<keyword evidence="1" id="KW-1133">Transmembrane helix</keyword>
<proteinExistence type="predicted"/>
<evidence type="ECO:0000313" key="2">
    <source>
        <dbReference type="EMBL" id="KAF6761014.1"/>
    </source>
</evidence>
<gene>
    <name evidence="2" type="ORF">DFP72DRAFT_881986</name>
</gene>
<protein>
    <submittedName>
        <fullName evidence="2">Uncharacterized protein</fullName>
    </submittedName>
</protein>
<organism evidence="2 3">
    <name type="scientific">Ephemerocybe angulata</name>
    <dbReference type="NCBI Taxonomy" id="980116"/>
    <lineage>
        <taxon>Eukaryota</taxon>
        <taxon>Fungi</taxon>
        <taxon>Dikarya</taxon>
        <taxon>Basidiomycota</taxon>
        <taxon>Agaricomycotina</taxon>
        <taxon>Agaricomycetes</taxon>
        <taxon>Agaricomycetidae</taxon>
        <taxon>Agaricales</taxon>
        <taxon>Agaricineae</taxon>
        <taxon>Psathyrellaceae</taxon>
        <taxon>Ephemerocybe</taxon>
    </lineage>
</organism>
<feature type="transmembrane region" description="Helical" evidence="1">
    <location>
        <begin position="165"/>
        <end position="183"/>
    </location>
</feature>
<feature type="transmembrane region" description="Helical" evidence="1">
    <location>
        <begin position="322"/>
        <end position="341"/>
    </location>
</feature>
<feature type="transmembrane region" description="Helical" evidence="1">
    <location>
        <begin position="195"/>
        <end position="218"/>
    </location>
</feature>
<comment type="caution">
    <text evidence="2">The sequence shown here is derived from an EMBL/GenBank/DDBJ whole genome shotgun (WGS) entry which is preliminary data.</text>
</comment>
<dbReference type="Proteomes" id="UP000521943">
    <property type="component" value="Unassembled WGS sequence"/>
</dbReference>
<feature type="transmembrane region" description="Helical" evidence="1">
    <location>
        <begin position="39"/>
        <end position="62"/>
    </location>
</feature>
<evidence type="ECO:0000256" key="1">
    <source>
        <dbReference type="SAM" id="Phobius"/>
    </source>
</evidence>
<keyword evidence="1" id="KW-0812">Transmembrane</keyword>
<name>A0A8H6MCP9_9AGAR</name>
<feature type="transmembrane region" description="Helical" evidence="1">
    <location>
        <begin position="259"/>
        <end position="279"/>
    </location>
</feature>
<keyword evidence="1" id="KW-0472">Membrane</keyword>
<accession>A0A8H6MCP9</accession>
<dbReference type="AlphaFoldDB" id="A0A8H6MCP9"/>
<reference evidence="2 3" key="1">
    <citation type="submission" date="2020-07" db="EMBL/GenBank/DDBJ databases">
        <title>Comparative genomics of pyrophilous fungi reveals a link between fire events and developmental genes.</title>
        <authorList>
            <consortium name="DOE Joint Genome Institute"/>
            <person name="Steindorff A.S."/>
            <person name="Carver A."/>
            <person name="Calhoun S."/>
            <person name="Stillman K."/>
            <person name="Liu H."/>
            <person name="Lipzen A."/>
            <person name="Pangilinan J."/>
            <person name="Labutti K."/>
            <person name="Bruns T.D."/>
            <person name="Grigoriev I.V."/>
        </authorList>
    </citation>
    <scope>NUCLEOTIDE SEQUENCE [LARGE SCALE GENOMIC DNA]</scope>
    <source>
        <strain evidence="2 3">CBS 144469</strain>
    </source>
</reference>
<evidence type="ECO:0000313" key="3">
    <source>
        <dbReference type="Proteomes" id="UP000521943"/>
    </source>
</evidence>
<dbReference type="EMBL" id="JACGCI010000011">
    <property type="protein sequence ID" value="KAF6761014.1"/>
    <property type="molecule type" value="Genomic_DNA"/>
</dbReference>
<feature type="transmembrane region" description="Helical" evidence="1">
    <location>
        <begin position="291"/>
        <end position="310"/>
    </location>
</feature>